<protein>
    <submittedName>
        <fullName evidence="1">Uncharacterized protein</fullName>
    </submittedName>
</protein>
<gene>
    <name evidence="1" type="ORF">UFOVP1229_62</name>
</gene>
<reference evidence="1" key="1">
    <citation type="submission" date="2020-05" db="EMBL/GenBank/DDBJ databases">
        <authorList>
            <person name="Chiriac C."/>
            <person name="Salcher M."/>
            <person name="Ghai R."/>
            <person name="Kavagutti S V."/>
        </authorList>
    </citation>
    <scope>NUCLEOTIDE SEQUENCE</scope>
</reference>
<organism evidence="1">
    <name type="scientific">uncultured Caudovirales phage</name>
    <dbReference type="NCBI Taxonomy" id="2100421"/>
    <lineage>
        <taxon>Viruses</taxon>
        <taxon>Duplodnaviria</taxon>
        <taxon>Heunggongvirae</taxon>
        <taxon>Uroviricota</taxon>
        <taxon>Caudoviricetes</taxon>
        <taxon>Peduoviridae</taxon>
        <taxon>Maltschvirus</taxon>
        <taxon>Maltschvirus maltsch</taxon>
    </lineage>
</organism>
<proteinExistence type="predicted"/>
<evidence type="ECO:0000313" key="1">
    <source>
        <dbReference type="EMBL" id="CAB4191624.1"/>
    </source>
</evidence>
<name>A0A6J5RIM9_9CAUD</name>
<sequence>MKTAEFYEWLEYHKSTFPQVAEWLKTVNFKDLLPRWADAFDMAHLQDCKDCTDKMLSGKIDHPSNFDLHMLPAMILKNLPYRAPRTEDLPFLNYNPQTGEITRKKNV</sequence>
<dbReference type="EMBL" id="LR797178">
    <property type="protein sequence ID" value="CAB4191624.1"/>
    <property type="molecule type" value="Genomic_DNA"/>
</dbReference>
<accession>A0A6J5RIM9</accession>